<dbReference type="Proteomes" id="UP000256661">
    <property type="component" value="Unassembled WGS sequence"/>
</dbReference>
<protein>
    <recommendedName>
        <fullName evidence="2">DUF8083 domain-containing protein</fullName>
    </recommendedName>
</protein>
<proteinExistence type="predicted"/>
<organism evidence="3 4">
    <name type="scientific">Thermomonospora umbrina</name>
    <dbReference type="NCBI Taxonomy" id="111806"/>
    <lineage>
        <taxon>Bacteria</taxon>
        <taxon>Bacillati</taxon>
        <taxon>Actinomycetota</taxon>
        <taxon>Actinomycetes</taxon>
        <taxon>Streptosporangiales</taxon>
        <taxon>Thermomonosporaceae</taxon>
        <taxon>Thermomonospora</taxon>
    </lineage>
</organism>
<keyword evidence="4" id="KW-1185">Reference proteome</keyword>
<feature type="region of interest" description="Disordered" evidence="1">
    <location>
        <begin position="206"/>
        <end position="231"/>
    </location>
</feature>
<comment type="caution">
    <text evidence="3">The sequence shown here is derived from an EMBL/GenBank/DDBJ whole genome shotgun (WGS) entry which is preliminary data.</text>
</comment>
<dbReference type="EMBL" id="QTTT01000001">
    <property type="protein sequence ID" value="REE96945.1"/>
    <property type="molecule type" value="Genomic_DNA"/>
</dbReference>
<gene>
    <name evidence="3" type="ORF">DFJ69_2398</name>
</gene>
<feature type="domain" description="DUF8083" evidence="2">
    <location>
        <begin position="51"/>
        <end position="363"/>
    </location>
</feature>
<sequence length="366" mass="39402">MVTPFCLGISLGRRRTAWAGGLGRSNATISLAANPSAFAGVSCHDAHVLPYSAYLRVYEPVTAYPEPLRSIWTAYAESGRRPRWARTLAAEHGEAIRRLASAPPVVAPLTESPHAYVRRAAGALYVCPWETRLRSWLAAADFLRSLPPGLAEAFVPPPDAERVTAELERWRSGGRSLEPHIATSTWNVPLEWFVPFDPAERCLLLGGQDDQTGTPPSYDPGEPRGPAGTWVAGAAGGQGDAGGPGGPTMAAPLRTLIYVTTLGEARRRLDRAVPVVQAGPPGGPAAGRLEALTRRLSAFHPSSLVELDYGGLVHLLDDEWLRADESVREVTVALAAAERGERELTVAMYQRLGTRWRAVRALESAN</sequence>
<accession>A0A3D9SVB6</accession>
<evidence type="ECO:0000259" key="2">
    <source>
        <dbReference type="Pfam" id="PF26312"/>
    </source>
</evidence>
<dbReference type="AlphaFoldDB" id="A0A3D9SVB6"/>
<reference evidence="3 4" key="1">
    <citation type="submission" date="2018-08" db="EMBL/GenBank/DDBJ databases">
        <title>Sequencing the genomes of 1000 actinobacteria strains.</title>
        <authorList>
            <person name="Klenk H.-P."/>
        </authorList>
    </citation>
    <scope>NUCLEOTIDE SEQUENCE [LARGE SCALE GENOMIC DNA]</scope>
    <source>
        <strain evidence="3 4">DSM 43927</strain>
    </source>
</reference>
<name>A0A3D9SVB6_9ACTN</name>
<evidence type="ECO:0000313" key="4">
    <source>
        <dbReference type="Proteomes" id="UP000256661"/>
    </source>
</evidence>
<evidence type="ECO:0000256" key="1">
    <source>
        <dbReference type="SAM" id="MobiDB-lite"/>
    </source>
</evidence>
<dbReference type="Pfam" id="PF26312">
    <property type="entry name" value="DUF8083"/>
    <property type="match status" value="1"/>
</dbReference>
<evidence type="ECO:0000313" key="3">
    <source>
        <dbReference type="EMBL" id="REE96945.1"/>
    </source>
</evidence>
<dbReference type="InterPro" id="IPR058396">
    <property type="entry name" value="DUF8083"/>
</dbReference>